<gene>
    <name evidence="3" type="ORF">Bccel_5319</name>
</gene>
<accession>A0A0L6JX71</accession>
<dbReference type="STRING" id="398512.Bccel_5319"/>
<dbReference type="RefSeq" id="WP_036944832.1">
    <property type="nucleotide sequence ID" value="NZ_JQKC01000036.1"/>
</dbReference>
<sequence length="263" mass="29785">MKEFGIIDAHAHIFPDKIADKAVGSIGYYYGIPMACAGTCEDLIEHGKEINVVKYIVNSTATKVEQVQPINSFIADACKKHDCFIGLGTIHPDVEDVETEVSRIISLGLKGIKLHPDFQDFNIDDESVLKIYRAAEGKLPILIHMGDENRTSSRPKRLAKVLDMFKDLVVIAAHFGGYSMWDESMDCLVGRDVYFDTSSSLAFMDKDKVKNIIRNHGAQRILFGTDYPMWTHKEELERFNKLELDDNEKEMILYSNACKLFNI</sequence>
<dbReference type="eggNOG" id="COG2159">
    <property type="taxonomic scope" value="Bacteria"/>
</dbReference>
<dbReference type="Pfam" id="PF04909">
    <property type="entry name" value="Amidohydro_2"/>
    <property type="match status" value="1"/>
</dbReference>
<dbReference type="GO" id="GO:0016787">
    <property type="term" value="F:hydrolase activity"/>
    <property type="evidence" value="ECO:0007669"/>
    <property type="project" value="UniProtKB-KW"/>
</dbReference>
<keyword evidence="3" id="KW-0378">Hydrolase</keyword>
<dbReference type="InterPro" id="IPR032466">
    <property type="entry name" value="Metal_Hydrolase"/>
</dbReference>
<dbReference type="GO" id="GO:0005737">
    <property type="term" value="C:cytoplasm"/>
    <property type="evidence" value="ECO:0007669"/>
    <property type="project" value="TreeGrafter"/>
</dbReference>
<dbReference type="GO" id="GO:0019748">
    <property type="term" value="P:secondary metabolic process"/>
    <property type="evidence" value="ECO:0007669"/>
    <property type="project" value="TreeGrafter"/>
</dbReference>
<dbReference type="PANTHER" id="PTHR21240:SF28">
    <property type="entry name" value="ISO-OROTATE DECARBOXYLASE (EUROFUNG)"/>
    <property type="match status" value="1"/>
</dbReference>
<dbReference type="InterPro" id="IPR006680">
    <property type="entry name" value="Amidohydro-rel"/>
</dbReference>
<keyword evidence="1" id="KW-0456">Lyase</keyword>
<evidence type="ECO:0000313" key="3">
    <source>
        <dbReference type="EMBL" id="KNY30042.1"/>
    </source>
</evidence>
<dbReference type="CDD" id="cd01292">
    <property type="entry name" value="metallo-dependent_hydrolases"/>
    <property type="match status" value="1"/>
</dbReference>
<dbReference type="EMBL" id="LGTC01000001">
    <property type="protein sequence ID" value="KNY30042.1"/>
    <property type="molecule type" value="Genomic_DNA"/>
</dbReference>
<dbReference type="OrthoDB" id="9771932at2"/>
<dbReference type="GO" id="GO:0016831">
    <property type="term" value="F:carboxy-lyase activity"/>
    <property type="evidence" value="ECO:0007669"/>
    <property type="project" value="InterPro"/>
</dbReference>
<evidence type="ECO:0000256" key="1">
    <source>
        <dbReference type="ARBA" id="ARBA00023239"/>
    </source>
</evidence>
<dbReference type="AlphaFoldDB" id="A0A0L6JX71"/>
<feature type="domain" description="Amidohydrolase-related" evidence="2">
    <location>
        <begin position="7"/>
        <end position="262"/>
    </location>
</feature>
<dbReference type="PATRIC" id="fig|398512.5.peg.5574"/>
<name>A0A0L6JX71_9FIRM</name>
<keyword evidence="4" id="KW-1185">Reference proteome</keyword>
<dbReference type="InterPro" id="IPR032465">
    <property type="entry name" value="ACMSD"/>
</dbReference>
<dbReference type="Proteomes" id="UP000036923">
    <property type="component" value="Unassembled WGS sequence"/>
</dbReference>
<organism evidence="3 4">
    <name type="scientific">Pseudobacteroides cellulosolvens ATCC 35603 = DSM 2933</name>
    <dbReference type="NCBI Taxonomy" id="398512"/>
    <lineage>
        <taxon>Bacteria</taxon>
        <taxon>Bacillati</taxon>
        <taxon>Bacillota</taxon>
        <taxon>Clostridia</taxon>
        <taxon>Eubacteriales</taxon>
        <taxon>Oscillospiraceae</taxon>
        <taxon>Pseudobacteroides</taxon>
    </lineage>
</organism>
<evidence type="ECO:0000259" key="2">
    <source>
        <dbReference type="Pfam" id="PF04909"/>
    </source>
</evidence>
<comment type="caution">
    <text evidence="3">The sequence shown here is derived from an EMBL/GenBank/DDBJ whole genome shotgun (WGS) entry which is preliminary data.</text>
</comment>
<evidence type="ECO:0000313" key="4">
    <source>
        <dbReference type="Proteomes" id="UP000036923"/>
    </source>
</evidence>
<dbReference type="PANTHER" id="PTHR21240">
    <property type="entry name" value="2-AMINO-3-CARBOXYLMUCONATE-6-SEMIALDEHYDE DECARBOXYLASE"/>
    <property type="match status" value="1"/>
</dbReference>
<proteinExistence type="predicted"/>
<reference evidence="4" key="1">
    <citation type="submission" date="2015-07" db="EMBL/GenBank/DDBJ databases">
        <title>Near-Complete Genome Sequence of the Cellulolytic Bacterium Bacteroides (Pseudobacteroides) cellulosolvens ATCC 35603.</title>
        <authorList>
            <person name="Dassa B."/>
            <person name="Utturkar S.M."/>
            <person name="Klingeman D.M."/>
            <person name="Hurt R.A."/>
            <person name="Keller M."/>
            <person name="Xu J."/>
            <person name="Reddy Y.H.K."/>
            <person name="Borovok I."/>
            <person name="Grinberg I.R."/>
            <person name="Lamed R."/>
            <person name="Zhivin O."/>
            <person name="Bayer E.A."/>
            <person name="Brown S.D."/>
        </authorList>
    </citation>
    <scope>NUCLEOTIDE SEQUENCE [LARGE SCALE GENOMIC DNA]</scope>
    <source>
        <strain evidence="4">DSM 2933</strain>
    </source>
</reference>
<dbReference type="Gene3D" id="3.20.20.140">
    <property type="entry name" value="Metal-dependent hydrolases"/>
    <property type="match status" value="1"/>
</dbReference>
<protein>
    <submittedName>
        <fullName evidence="3">Amidohydrolase 2</fullName>
    </submittedName>
</protein>
<dbReference type="SUPFAM" id="SSF51556">
    <property type="entry name" value="Metallo-dependent hydrolases"/>
    <property type="match status" value="1"/>
</dbReference>